<keyword evidence="1" id="KW-0645">Protease</keyword>
<evidence type="ECO:0000313" key="6">
    <source>
        <dbReference type="Proteomes" id="UP001595596"/>
    </source>
</evidence>
<dbReference type="Proteomes" id="UP001595596">
    <property type="component" value="Unassembled WGS sequence"/>
</dbReference>
<keyword evidence="3 5" id="KW-0378">Hydrolase</keyword>
<keyword evidence="2" id="KW-0479">Metal-binding</keyword>
<evidence type="ECO:0000313" key="5">
    <source>
        <dbReference type="EMBL" id="MFC3568687.1"/>
    </source>
</evidence>
<sequence length="461" mass="49879">MPNSPKIDEVLSTLDADLPQALARLEAFLRIPSISTDPAHRGDVRRAAEWLCAELQSLGFDASIRNTPGHPMVVAHSPKGTRRPLLFYGHYDVQPVDPLELWDRPPFEPEIQDTPEGRVIRGRGAADDKGQLMTFVEAFRAWKAVHGELPSDLTLLFEGEEESGSPSLQPFLRENADELRAGIAMICDTGMYSDGRPAITTQLRGLLGEEIVVRAADCDLHSGSFGGLAANPIQLLVNALATVKDADGRITLPGFYDGVEELTEELRADWQDLGFDTGEFLSRVGLNRPVGETGRTGLEMVWNRPTFEINGISGGYAGAGFKTVLPAEARAKVSFRLTGTQDAQAIRETFRAHVRAAIPADCTVAFHGHGASPASRMDISDPAFAAAKAALSQEWGREAAYIGAGGSIPIAGDFKTILGMDSMLIGFGRDDDRIHSPNEKYDLESFAKGARSWARILAALS</sequence>
<feature type="domain" description="Peptidase M20 dimerisation" evidence="4">
    <location>
        <begin position="203"/>
        <end position="360"/>
    </location>
</feature>
<dbReference type="InterPro" id="IPR011650">
    <property type="entry name" value="Peptidase_M20_dimer"/>
</dbReference>
<accession>A0ABV7RXD8</accession>
<proteinExistence type="predicted"/>
<dbReference type="InterPro" id="IPR002933">
    <property type="entry name" value="Peptidase_M20"/>
</dbReference>
<dbReference type="GO" id="GO:0016805">
    <property type="term" value="F:dipeptidase activity"/>
    <property type="evidence" value="ECO:0007669"/>
    <property type="project" value="UniProtKB-KW"/>
</dbReference>
<gene>
    <name evidence="5" type="ORF">ACFOMP_04410</name>
</gene>
<dbReference type="NCBIfam" id="NF006053">
    <property type="entry name" value="PRK08201.1"/>
    <property type="match status" value="1"/>
</dbReference>
<dbReference type="Gene3D" id="3.40.630.10">
    <property type="entry name" value="Zn peptidases"/>
    <property type="match status" value="1"/>
</dbReference>
<protein>
    <submittedName>
        <fullName evidence="5">Dipeptidase</fullName>
        <ecNumber evidence="5">3.4.13.-</ecNumber>
    </submittedName>
</protein>
<dbReference type="PANTHER" id="PTHR43270:SF12">
    <property type="entry name" value="SUCCINYL-DIAMINOPIMELATE DESUCCINYLASE"/>
    <property type="match status" value="1"/>
</dbReference>
<reference evidence="6" key="1">
    <citation type="journal article" date="2019" name="Int. J. Syst. Evol. Microbiol.">
        <title>The Global Catalogue of Microorganisms (GCM) 10K type strain sequencing project: providing services to taxonomists for standard genome sequencing and annotation.</title>
        <authorList>
            <consortium name="The Broad Institute Genomics Platform"/>
            <consortium name="The Broad Institute Genome Sequencing Center for Infectious Disease"/>
            <person name="Wu L."/>
            <person name="Ma J."/>
        </authorList>
    </citation>
    <scope>NUCLEOTIDE SEQUENCE [LARGE SCALE GENOMIC DNA]</scope>
    <source>
        <strain evidence="6">VKM B-3226</strain>
    </source>
</reference>
<dbReference type="Pfam" id="PF01546">
    <property type="entry name" value="Peptidase_M20"/>
    <property type="match status" value="1"/>
</dbReference>
<dbReference type="Pfam" id="PF07687">
    <property type="entry name" value="M20_dimer"/>
    <property type="match status" value="1"/>
</dbReference>
<dbReference type="NCBIfam" id="NF006579">
    <property type="entry name" value="PRK09104.1"/>
    <property type="match status" value="1"/>
</dbReference>
<keyword evidence="6" id="KW-1185">Reference proteome</keyword>
<dbReference type="SUPFAM" id="SSF53187">
    <property type="entry name" value="Zn-dependent exopeptidases"/>
    <property type="match status" value="1"/>
</dbReference>
<evidence type="ECO:0000256" key="2">
    <source>
        <dbReference type="ARBA" id="ARBA00022723"/>
    </source>
</evidence>
<keyword evidence="5" id="KW-0224">Dipeptidase</keyword>
<dbReference type="EMBL" id="JBHRXE010000009">
    <property type="protein sequence ID" value="MFC3568687.1"/>
    <property type="molecule type" value="Genomic_DNA"/>
</dbReference>
<comment type="caution">
    <text evidence="5">The sequence shown here is derived from an EMBL/GenBank/DDBJ whole genome shotgun (WGS) entry which is preliminary data.</text>
</comment>
<organism evidence="5 6">
    <name type="scientific">Paracoccus simplex</name>
    <dbReference type="NCBI Taxonomy" id="2086346"/>
    <lineage>
        <taxon>Bacteria</taxon>
        <taxon>Pseudomonadati</taxon>
        <taxon>Pseudomonadota</taxon>
        <taxon>Alphaproteobacteria</taxon>
        <taxon>Rhodobacterales</taxon>
        <taxon>Paracoccaceae</taxon>
        <taxon>Paracoccus</taxon>
    </lineage>
</organism>
<evidence type="ECO:0000259" key="4">
    <source>
        <dbReference type="Pfam" id="PF07687"/>
    </source>
</evidence>
<evidence type="ECO:0000256" key="3">
    <source>
        <dbReference type="ARBA" id="ARBA00022801"/>
    </source>
</evidence>
<dbReference type="InterPro" id="IPR051458">
    <property type="entry name" value="Cyt/Met_Dipeptidase"/>
</dbReference>
<dbReference type="EC" id="3.4.13.-" evidence="5"/>
<dbReference type="Gene3D" id="3.30.70.360">
    <property type="match status" value="1"/>
</dbReference>
<evidence type="ECO:0000256" key="1">
    <source>
        <dbReference type="ARBA" id="ARBA00022670"/>
    </source>
</evidence>
<name>A0ABV7RXD8_9RHOB</name>
<dbReference type="RefSeq" id="WP_379028123.1">
    <property type="nucleotide sequence ID" value="NZ_JBHRXE010000009.1"/>
</dbReference>
<dbReference type="PANTHER" id="PTHR43270">
    <property type="entry name" value="BETA-ALA-HIS DIPEPTIDASE"/>
    <property type="match status" value="1"/>
</dbReference>